<protein>
    <recommendedName>
        <fullName evidence="1">DNA (cytosine-5-)-methyltransferase</fullName>
        <ecNumber evidence="1">2.1.1.37</ecNumber>
    </recommendedName>
</protein>
<evidence type="ECO:0000256" key="2">
    <source>
        <dbReference type="ARBA" id="ARBA00022603"/>
    </source>
</evidence>
<evidence type="ECO:0000259" key="7">
    <source>
        <dbReference type="Pfam" id="PF04577"/>
    </source>
</evidence>
<evidence type="ECO:0000256" key="3">
    <source>
        <dbReference type="ARBA" id="ARBA00022679"/>
    </source>
</evidence>
<dbReference type="GO" id="GO:0044027">
    <property type="term" value="P:negative regulation of gene expression via chromosomal CpG island methylation"/>
    <property type="evidence" value="ECO:0007669"/>
    <property type="project" value="TreeGrafter"/>
</dbReference>
<organism evidence="8 9">
    <name type="scientific">Micractinium conductrix</name>
    <dbReference type="NCBI Taxonomy" id="554055"/>
    <lineage>
        <taxon>Eukaryota</taxon>
        <taxon>Viridiplantae</taxon>
        <taxon>Chlorophyta</taxon>
        <taxon>core chlorophytes</taxon>
        <taxon>Trebouxiophyceae</taxon>
        <taxon>Chlorellales</taxon>
        <taxon>Chlorellaceae</taxon>
        <taxon>Chlorella clade</taxon>
        <taxon>Micractinium</taxon>
    </lineage>
</organism>
<dbReference type="GO" id="GO:0003886">
    <property type="term" value="F:DNA (cytosine-5-)-methyltransferase activity"/>
    <property type="evidence" value="ECO:0007669"/>
    <property type="project" value="UniProtKB-EC"/>
</dbReference>
<dbReference type="GO" id="GO:0005634">
    <property type="term" value="C:nucleus"/>
    <property type="evidence" value="ECO:0007669"/>
    <property type="project" value="TreeGrafter"/>
</dbReference>
<evidence type="ECO:0000256" key="6">
    <source>
        <dbReference type="SAM" id="MobiDB-lite"/>
    </source>
</evidence>
<feature type="domain" description="Glycosyltransferase 61 catalytic" evidence="7">
    <location>
        <begin position="1223"/>
        <end position="1371"/>
    </location>
</feature>
<dbReference type="PROSITE" id="PS51679">
    <property type="entry name" value="SAM_MT_C5"/>
    <property type="match status" value="1"/>
</dbReference>
<evidence type="ECO:0000313" key="9">
    <source>
        <dbReference type="Proteomes" id="UP000239649"/>
    </source>
</evidence>
<accession>A0A2P6VFK5</accession>
<comment type="similarity">
    <text evidence="5">Belongs to the class I-like SAM-binding methyltransferase superfamily. C5-methyltransferase family.</text>
</comment>
<feature type="region of interest" description="Disordered" evidence="6">
    <location>
        <begin position="111"/>
        <end position="136"/>
    </location>
</feature>
<dbReference type="SUPFAM" id="SSF53335">
    <property type="entry name" value="S-adenosyl-L-methionine-dependent methyltransferases"/>
    <property type="match status" value="1"/>
</dbReference>
<evidence type="ECO:0000256" key="1">
    <source>
        <dbReference type="ARBA" id="ARBA00011975"/>
    </source>
</evidence>
<dbReference type="InterPro" id="IPR029063">
    <property type="entry name" value="SAM-dependent_MTases_sf"/>
</dbReference>
<keyword evidence="4 5" id="KW-0949">S-adenosyl-L-methionine</keyword>
<feature type="region of interest" description="Disordered" evidence="6">
    <location>
        <begin position="1615"/>
        <end position="1636"/>
    </location>
</feature>
<dbReference type="GO" id="GO:0016757">
    <property type="term" value="F:glycosyltransferase activity"/>
    <property type="evidence" value="ECO:0007669"/>
    <property type="project" value="InterPro"/>
</dbReference>
<keyword evidence="2 5" id="KW-0489">Methyltransferase</keyword>
<feature type="region of interest" description="Disordered" evidence="6">
    <location>
        <begin position="471"/>
        <end position="531"/>
    </location>
</feature>
<dbReference type="STRING" id="554055.A0A2P6VFK5"/>
<feature type="active site" evidence="5">
    <location>
        <position position="619"/>
    </location>
</feature>
<dbReference type="InterPro" id="IPR050390">
    <property type="entry name" value="C5-Methyltransferase"/>
</dbReference>
<dbReference type="Pfam" id="PF00145">
    <property type="entry name" value="DNA_methylase"/>
    <property type="match status" value="2"/>
</dbReference>
<dbReference type="GO" id="GO:0003677">
    <property type="term" value="F:DNA binding"/>
    <property type="evidence" value="ECO:0007669"/>
    <property type="project" value="TreeGrafter"/>
</dbReference>
<feature type="compositionally biased region" description="Low complexity" evidence="6">
    <location>
        <begin position="46"/>
        <end position="60"/>
    </location>
</feature>
<dbReference type="InterPro" id="IPR049625">
    <property type="entry name" value="Glyco_transf_61_cat"/>
</dbReference>
<dbReference type="PRINTS" id="PR00105">
    <property type="entry name" value="C5METTRFRASE"/>
</dbReference>
<keyword evidence="3 5" id="KW-0808">Transferase</keyword>
<feature type="compositionally biased region" description="Low complexity" evidence="6">
    <location>
        <begin position="486"/>
        <end position="518"/>
    </location>
</feature>
<feature type="compositionally biased region" description="Basic residues" evidence="6">
    <location>
        <begin position="1627"/>
        <end position="1636"/>
    </location>
</feature>
<proteinExistence type="inferred from homology"/>
<comment type="caution">
    <text evidence="8">The sequence shown here is derived from an EMBL/GenBank/DDBJ whole genome shotgun (WGS) entry which is preliminary data.</text>
</comment>
<dbReference type="Gene3D" id="3.90.120.10">
    <property type="entry name" value="DNA Methylase, subunit A, domain 2"/>
    <property type="match status" value="1"/>
</dbReference>
<dbReference type="PANTHER" id="PTHR10629">
    <property type="entry name" value="CYTOSINE-SPECIFIC METHYLTRANSFERASE"/>
    <property type="match status" value="1"/>
</dbReference>
<feature type="region of interest" description="Disordered" evidence="6">
    <location>
        <begin position="1"/>
        <end position="78"/>
    </location>
</feature>
<dbReference type="EMBL" id="LHPF02000009">
    <property type="protein sequence ID" value="PSC72874.1"/>
    <property type="molecule type" value="Genomic_DNA"/>
</dbReference>
<feature type="region of interest" description="Disordered" evidence="6">
    <location>
        <begin position="989"/>
        <end position="1026"/>
    </location>
</feature>
<feature type="compositionally biased region" description="Low complexity" evidence="6">
    <location>
        <begin position="991"/>
        <end position="1019"/>
    </location>
</feature>
<dbReference type="PANTHER" id="PTHR10629:SF52">
    <property type="entry name" value="DNA (CYTOSINE-5)-METHYLTRANSFERASE 1"/>
    <property type="match status" value="1"/>
</dbReference>
<sequence length="1636" mass="174994">MEGPLAGGEPPEATAPGRRRQAAADGPAPPGDGSASDSDEEPALTQQLHELQQQQEADSGGAAGDSDSDFASDTDGEECTLHAQASQEDVFQTAWAACCGTVQSAFRRLFGVPPPADAGGSRPGSKRRRSSEGPRTCPNCGKCLAGNVTCTISVHKTKVADAKCSRCGRRQYLASSKSNPGGIGEGDVMWVLDKAGQRQWHRVCCVQEPSSGGAAKAATDRKALASWHCQRLAAFVQLPSPGSVQKQTAPMTRYPILAPNSFRLLRSHCSDRNIQHFMDTWSRGEAGALPRGQARLFYSATDGTFDLLGVPSGNCPRAPCCPAGPQQGCLNPWALRGSDGKCMAPPRCRCGTRSAPGAAASSSSILESWQHGGVTYTPGSLAWRLPPEASEVDSQLELVRIQQLFIPRVDDSQDSMTEFQPAAAAEPQVRYERFARRDAGVSGFVYRPSGQLGSCAASRLRRLLRSDTLPPEIRVEEVEEEGSGRGDAAMADAAADPTPDGGAAPGLHSDDGGSSSQVSGGGGGSDADGWAGTAEMEVPAERPEGGERSAAILDMFCGAGGLSLGLQHAMPGAAAKWACDLFSAALRTYEGGHAGAKVFEQDVGGSEGEWRVLVGGPPCQGFSKANKGGAEQKNRKNVLVPVYLSLLSELDWPYCILENVVGLLLGETLQCTMQALVSLGYQCAARVLDAGSFGTAQHRRRVIVFAAKHGLPLPHHPAPTHVFEGAGGYTAKGTCSVEARVELAHRGIPTGWRKIVVQPLSAPLPALTAGEVIGDLPAEPCPTYGEPACAGPCSSYYAARMRGGAAAGAPLHNHVTSNMEQKAWERIAAVPKEGDPPPDGLSRWPGAWLHPPEHPQLPRRAGTWLDWYVSAEQGERLELDWLKGKQGDRKKHGVFGRLTWRSHFSTVLTKSQLGSDTSSTTLHPTADRPLTVREVARVQGFPDSVVFQGTTTEAYRQVGNAVPLPLAAALGRELNAALRLADAARRGGGRQSAAATAQAATVAGDRDTQQQQQQQQQQQPTSCNVDVSKGPIASSCTLLEEVCIDQGRLILYQPKHRPAHRNGPSKGLPDLTPSRRHRTFYLPFWRQGNKDMMFGLQPIPVRAASAREPRQYLAEPAFSNCTVPVVYYPFNAFNFAHVFRDNAARFYSALLETPWAAHMRIVLMTGGGLQISPMARGLWQPLSKMAVTSWAEFSVRLRDGEVGAPPLDAASLPLSFEGTEQRCFRRMYVCTNDVNPQRQQLHVYGQLLAEHYGAQQAQQQQQAPQVLPPPVSILRMLGRGGLKGERQLRIAFAKRATQDRQLVNVQELLAACNSWRYRAPSGALLTAFCWEAETPTLAAGLALAQQADVLVGSHGAHLANAYMMRPGSSVIELTPHGFDDMGTAHANYAKKNLPDGTSGLQWWKLLLCAPDSFRPGYKEADALRKGKPLPADAAKWRDLVVRWEAIQVALEAAVDTAGDMQAWRVRFLSGRWWWLSTKRATVFAGPSIEQTCSRAAAAGLAGRRVVHSLDKTKPFQSSNRPRREVYIVDDSAGGEAGTLKALEAGRAPVLVVSPELEISMVDRFQLGTSTVVYGQPGVRDAATAAAQAVKRAPAEARKRKKEAAAALGAAVAAVQAAPGSGATPAAKKGKKRDAAY</sequence>
<feature type="compositionally biased region" description="Acidic residues" evidence="6">
    <location>
        <begin position="66"/>
        <end position="78"/>
    </location>
</feature>
<dbReference type="Proteomes" id="UP000239649">
    <property type="component" value="Unassembled WGS sequence"/>
</dbReference>
<reference evidence="8 9" key="1">
    <citation type="journal article" date="2018" name="Plant J.">
        <title>Genome sequences of Chlorella sorokiniana UTEX 1602 and Micractinium conductrix SAG 241.80: implications to maltose excretion by a green alga.</title>
        <authorList>
            <person name="Arriola M.B."/>
            <person name="Velmurugan N."/>
            <person name="Zhang Y."/>
            <person name="Plunkett M.H."/>
            <person name="Hondzo H."/>
            <person name="Barney B.M."/>
        </authorList>
    </citation>
    <scope>NUCLEOTIDE SEQUENCE [LARGE SCALE GENOMIC DNA]</scope>
    <source>
        <strain evidence="8 9">SAG 241.80</strain>
    </source>
</reference>
<keyword evidence="9" id="KW-1185">Reference proteome</keyword>
<dbReference type="GO" id="GO:0032259">
    <property type="term" value="P:methylation"/>
    <property type="evidence" value="ECO:0007669"/>
    <property type="project" value="UniProtKB-KW"/>
</dbReference>
<dbReference type="InterPro" id="IPR001525">
    <property type="entry name" value="C5_MeTfrase"/>
</dbReference>
<evidence type="ECO:0000256" key="5">
    <source>
        <dbReference type="PROSITE-ProRule" id="PRU01016"/>
    </source>
</evidence>
<dbReference type="EC" id="2.1.1.37" evidence="1"/>
<dbReference type="Gene3D" id="3.40.50.150">
    <property type="entry name" value="Vaccinia Virus protein VP39"/>
    <property type="match status" value="1"/>
</dbReference>
<feature type="compositionally biased region" description="Low complexity" evidence="6">
    <location>
        <begin position="23"/>
        <end position="36"/>
    </location>
</feature>
<name>A0A2P6VFK5_9CHLO</name>
<gene>
    <name evidence="8" type="ORF">C2E20_3962</name>
</gene>
<dbReference type="Pfam" id="PF04577">
    <property type="entry name" value="Glyco_transf_61"/>
    <property type="match status" value="1"/>
</dbReference>
<evidence type="ECO:0000313" key="8">
    <source>
        <dbReference type="EMBL" id="PSC72874.1"/>
    </source>
</evidence>
<evidence type="ECO:0000256" key="4">
    <source>
        <dbReference type="ARBA" id="ARBA00022691"/>
    </source>
</evidence>
<dbReference type="OrthoDB" id="529273at2759"/>